<dbReference type="InterPro" id="IPR011231">
    <property type="entry name" value="Phage_VT1-Sakai_H0018"/>
</dbReference>
<dbReference type="RefSeq" id="WP_117527876.1">
    <property type="nucleotide sequence ID" value="NZ_JAQCXC010000018.1"/>
</dbReference>
<dbReference type="EMBL" id="QVEW01000018">
    <property type="protein sequence ID" value="RGB94319.1"/>
    <property type="molecule type" value="Genomic_DNA"/>
</dbReference>
<evidence type="ECO:0000313" key="2">
    <source>
        <dbReference type="Proteomes" id="UP000260783"/>
    </source>
</evidence>
<evidence type="ECO:0000313" key="1">
    <source>
        <dbReference type="EMBL" id="RGB94319.1"/>
    </source>
</evidence>
<sequence length="135" mass="13299">MADVTFIGSTINESATVTFKAKEKLEGVQGIALALSEGKLAMPTAGANVLGLSLFTNDAAADAGSSLTIQVKDIGKWIAGGTIAAGDELATDAAGKAVKATDGQFIVGIALSAAAAAGTVVSVQLTKSGYKPKAS</sequence>
<evidence type="ECO:0008006" key="3">
    <source>
        <dbReference type="Google" id="ProtNLM"/>
    </source>
</evidence>
<name>A0A3E2UDN0_9FIRM</name>
<dbReference type="Pfam" id="PF09956">
    <property type="entry name" value="Phage_cement_2"/>
    <property type="match status" value="1"/>
</dbReference>
<proteinExistence type="predicted"/>
<dbReference type="AlphaFoldDB" id="A0A3E2UDN0"/>
<comment type="caution">
    <text evidence="1">The sequence shown here is derived from an EMBL/GenBank/DDBJ whole genome shotgun (WGS) entry which is preliminary data.</text>
</comment>
<reference evidence="1 2" key="1">
    <citation type="submission" date="2018-08" db="EMBL/GenBank/DDBJ databases">
        <title>A genome reference for cultivated species of the human gut microbiota.</title>
        <authorList>
            <person name="Zou Y."/>
            <person name="Xue W."/>
            <person name="Luo G."/>
        </authorList>
    </citation>
    <scope>NUCLEOTIDE SEQUENCE [LARGE SCALE GENOMIC DNA]</scope>
    <source>
        <strain evidence="1 2">AF29-11BH</strain>
    </source>
</reference>
<accession>A0A3E2UDN0</accession>
<protein>
    <recommendedName>
        <fullName evidence="3">DUF2190 family protein</fullName>
    </recommendedName>
</protein>
<dbReference type="Proteomes" id="UP000260783">
    <property type="component" value="Unassembled WGS sequence"/>
</dbReference>
<organism evidence="1 2">
    <name type="scientific">Faecalibacterium prausnitzii</name>
    <dbReference type="NCBI Taxonomy" id="853"/>
    <lineage>
        <taxon>Bacteria</taxon>
        <taxon>Bacillati</taxon>
        <taxon>Bacillota</taxon>
        <taxon>Clostridia</taxon>
        <taxon>Eubacteriales</taxon>
        <taxon>Oscillospiraceae</taxon>
        <taxon>Faecalibacterium</taxon>
    </lineage>
</organism>
<gene>
    <name evidence="1" type="ORF">DWZ04_13590</name>
</gene>